<gene>
    <name evidence="10" type="ORF">BJY28_001771</name>
</gene>
<evidence type="ECO:0000256" key="5">
    <source>
        <dbReference type="ARBA" id="ARBA00033172"/>
    </source>
</evidence>
<evidence type="ECO:0000256" key="3">
    <source>
        <dbReference type="ARBA" id="ARBA00022670"/>
    </source>
</evidence>
<dbReference type="AlphaFoldDB" id="A0A852X1V7"/>
<dbReference type="Gene3D" id="3.40.630.10">
    <property type="entry name" value="Zn peptidases"/>
    <property type="match status" value="1"/>
</dbReference>
<dbReference type="GO" id="GO:0006508">
    <property type="term" value="P:proteolysis"/>
    <property type="evidence" value="ECO:0007669"/>
    <property type="project" value="UniProtKB-KW"/>
</dbReference>
<evidence type="ECO:0000256" key="6">
    <source>
        <dbReference type="ARBA" id="ARBA00049972"/>
    </source>
</evidence>
<dbReference type="GO" id="GO:0070006">
    <property type="term" value="F:metalloaminopeptidase activity"/>
    <property type="evidence" value="ECO:0007669"/>
    <property type="project" value="InterPro"/>
</dbReference>
<evidence type="ECO:0000256" key="2">
    <source>
        <dbReference type="ARBA" id="ARBA00022438"/>
    </source>
</evidence>
<comment type="caution">
    <text evidence="10">The sequence shown here is derived from an EMBL/GenBank/DDBJ whole genome shotgun (WGS) entry which is preliminary data.</text>
</comment>
<dbReference type="SUPFAM" id="SSF53187">
    <property type="entry name" value="Zn-dependent exopeptidases"/>
    <property type="match status" value="1"/>
</dbReference>
<comment type="similarity">
    <text evidence="1">Belongs to the peptidase M17 family.</text>
</comment>
<dbReference type="GO" id="GO:0030145">
    <property type="term" value="F:manganese ion binding"/>
    <property type="evidence" value="ECO:0007669"/>
    <property type="project" value="InterPro"/>
</dbReference>
<keyword evidence="11" id="KW-1185">Reference proteome</keyword>
<dbReference type="PRINTS" id="PR00481">
    <property type="entry name" value="LAMNOPPTDASE"/>
</dbReference>
<evidence type="ECO:0000313" key="10">
    <source>
        <dbReference type="EMBL" id="NYG37302.1"/>
    </source>
</evidence>
<keyword evidence="4 10" id="KW-0378">Hydrolase</keyword>
<dbReference type="InterPro" id="IPR011356">
    <property type="entry name" value="Leucine_aapep/pepB"/>
</dbReference>
<feature type="domain" description="Cytosol aminopeptidase" evidence="9">
    <location>
        <begin position="337"/>
        <end position="344"/>
    </location>
</feature>
<dbReference type="PROSITE" id="PS00631">
    <property type="entry name" value="CYTOSOL_AP"/>
    <property type="match status" value="1"/>
</dbReference>
<evidence type="ECO:0000313" key="11">
    <source>
        <dbReference type="Proteomes" id="UP000592181"/>
    </source>
</evidence>
<dbReference type="RefSeq" id="WP_218875258.1">
    <property type="nucleotide sequence ID" value="NZ_JACBZX010000001.1"/>
</dbReference>
<dbReference type="GO" id="GO:0005737">
    <property type="term" value="C:cytoplasm"/>
    <property type="evidence" value="ECO:0007669"/>
    <property type="project" value="InterPro"/>
</dbReference>
<dbReference type="InterPro" id="IPR000819">
    <property type="entry name" value="Peptidase_M17_C"/>
</dbReference>
<dbReference type="PANTHER" id="PTHR11963">
    <property type="entry name" value="LEUCINE AMINOPEPTIDASE-RELATED"/>
    <property type="match status" value="1"/>
</dbReference>
<keyword evidence="2 10" id="KW-0031">Aminopeptidase</keyword>
<evidence type="ECO:0000256" key="4">
    <source>
        <dbReference type="ARBA" id="ARBA00022801"/>
    </source>
</evidence>
<evidence type="ECO:0000256" key="7">
    <source>
        <dbReference type="ARBA" id="ARBA00050021"/>
    </source>
</evidence>
<sequence>MPDDDLLSPPTTDLRAAATLGEALAELPEPAVDLLVVDRERVEELAAAGLRVAGTEHVRWPEDPDELVVIGRADGERPVLVSAAAPTPTATALRTLGARIGRAGTGLGQVVVAVAGDDLRPLLEGLLLGGHQPVARRASGPVPGARPAGRTVVVGAAAEDLSQVATAVRAGLLARNLANAPSNVKDPQWMVERARAVAERRGLDMTVLEEDALAERGYGGLVAVGGGSVSPPRLVQLAYRPDGAKGGAPHVVLVGKGITFDTGGVNVKPAAGMLAMRTDMSGSAVVLAVIDAAAALGLPLRVTALLPLAENAIGGASYRPDDVITPYGGRRTVEITNTDAEGRLVLADALAHADIHLDPDLVVDVATLTGAARVALARSMAALFSDDDELAAGLLAAGERTGEPFWRLPLHHAYRPMLDSAVADLDNAPGQAGAITAALFLAEFVGDRRWAHLDIAGPGRSDDDTGLLSEGATGYGARALLTWLEDLT</sequence>
<protein>
    <recommendedName>
        <fullName evidence="7">Probable cytosol aminopeptidase</fullName>
    </recommendedName>
    <alternativeName>
        <fullName evidence="8">Leucine aminopeptidase</fullName>
    </alternativeName>
    <alternativeName>
        <fullName evidence="5">Leucyl aminopeptidase</fullName>
    </alternativeName>
</protein>
<name>A0A852X1V7_9MICO</name>
<dbReference type="Pfam" id="PF00883">
    <property type="entry name" value="Peptidase_M17"/>
    <property type="match status" value="1"/>
</dbReference>
<dbReference type="CDD" id="cd00433">
    <property type="entry name" value="Peptidase_M17"/>
    <property type="match status" value="1"/>
</dbReference>
<comment type="function">
    <text evidence="6">Presumably involved in the processing and regular turnover of intracellular proteins. Catalyzes the removal of unsubstituted N-terminal amino acids from various peptides.</text>
</comment>
<proteinExistence type="inferred from homology"/>
<evidence type="ECO:0000259" key="9">
    <source>
        <dbReference type="PROSITE" id="PS00631"/>
    </source>
</evidence>
<dbReference type="PANTHER" id="PTHR11963:SF20">
    <property type="entry name" value="PEPTIDASE B"/>
    <property type="match status" value="1"/>
</dbReference>
<evidence type="ECO:0000256" key="8">
    <source>
        <dbReference type="ARBA" id="ARBA00050061"/>
    </source>
</evidence>
<evidence type="ECO:0000256" key="1">
    <source>
        <dbReference type="ARBA" id="ARBA00009528"/>
    </source>
</evidence>
<dbReference type="Proteomes" id="UP000592181">
    <property type="component" value="Unassembled WGS sequence"/>
</dbReference>
<keyword evidence="3" id="KW-0645">Protease</keyword>
<dbReference type="EMBL" id="JACBZX010000001">
    <property type="protein sequence ID" value="NYG37302.1"/>
    <property type="molecule type" value="Genomic_DNA"/>
</dbReference>
<organism evidence="10 11">
    <name type="scientific">Janibacter alkaliphilus</name>
    <dbReference type="NCBI Taxonomy" id="1069963"/>
    <lineage>
        <taxon>Bacteria</taxon>
        <taxon>Bacillati</taxon>
        <taxon>Actinomycetota</taxon>
        <taxon>Actinomycetes</taxon>
        <taxon>Micrococcales</taxon>
        <taxon>Intrasporangiaceae</taxon>
        <taxon>Janibacter</taxon>
    </lineage>
</organism>
<reference evidence="10 11" key="1">
    <citation type="submission" date="2020-07" db="EMBL/GenBank/DDBJ databases">
        <title>Sequencing the genomes of 1000 actinobacteria strains.</title>
        <authorList>
            <person name="Klenk H.-P."/>
        </authorList>
    </citation>
    <scope>NUCLEOTIDE SEQUENCE [LARGE SCALE GENOMIC DNA]</scope>
    <source>
        <strain evidence="10 11">DSM 24723</strain>
    </source>
</reference>
<accession>A0A852X1V7</accession>